<accession>A0ABQ6LTQ9</accession>
<dbReference type="Proteomes" id="UP001239909">
    <property type="component" value="Unassembled WGS sequence"/>
</dbReference>
<dbReference type="EMBL" id="BSYI01000066">
    <property type="protein sequence ID" value="GMG85441.1"/>
    <property type="molecule type" value="Genomic_DNA"/>
</dbReference>
<reference evidence="2 3" key="1">
    <citation type="submission" date="2023-04" db="EMBL/GenBank/DDBJ databases">
        <title>Marinoamorphus aggregata gen. nov., sp. Nov., isolate from tissue of brittle star Ophioplocus japonicus.</title>
        <authorList>
            <person name="Kawano K."/>
            <person name="Sawayama S."/>
            <person name="Nakagawa S."/>
        </authorList>
    </citation>
    <scope>NUCLEOTIDE SEQUENCE [LARGE SCALE GENOMIC DNA]</scope>
    <source>
        <strain evidence="2 3">NKW23</strain>
    </source>
</reference>
<evidence type="ECO:0000313" key="3">
    <source>
        <dbReference type="Proteomes" id="UP001239909"/>
    </source>
</evidence>
<name>A0ABQ6LTQ9_9RHOB</name>
<dbReference type="CDD" id="cd03509">
    <property type="entry name" value="DesA_FADS-like"/>
    <property type="match status" value="1"/>
</dbReference>
<evidence type="ECO:0000259" key="1">
    <source>
        <dbReference type="Pfam" id="PF00487"/>
    </source>
</evidence>
<proteinExistence type="predicted"/>
<protein>
    <submittedName>
        <fullName evidence="2">Fatty acid desaturase</fullName>
    </submittedName>
</protein>
<feature type="domain" description="Fatty acid desaturase" evidence="1">
    <location>
        <begin position="56"/>
        <end position="295"/>
    </location>
</feature>
<evidence type="ECO:0000313" key="2">
    <source>
        <dbReference type="EMBL" id="GMG85441.1"/>
    </source>
</evidence>
<organism evidence="2 3">
    <name type="scientific">Paralimibaculum aggregatum</name>
    <dbReference type="NCBI Taxonomy" id="3036245"/>
    <lineage>
        <taxon>Bacteria</taxon>
        <taxon>Pseudomonadati</taxon>
        <taxon>Pseudomonadota</taxon>
        <taxon>Alphaproteobacteria</taxon>
        <taxon>Rhodobacterales</taxon>
        <taxon>Paracoccaceae</taxon>
        <taxon>Paralimibaculum</taxon>
    </lineage>
</organism>
<keyword evidence="3" id="KW-1185">Reference proteome</keyword>
<dbReference type="InterPro" id="IPR005804">
    <property type="entry name" value="FA_desaturase_dom"/>
</dbReference>
<sequence length="324" mass="36068">MQSLALSQIMLRALTDGMTQPRLPRPSETPEWPTILLILGVTGLWCGATALAGTAPWAPWLAWPLVVLCIALHSSLQHEVLHGHPTPSAALNEALVFPAIGLFIPYRRFRDSHLAHHVDERLTDPYDDPESNYLAPAAWARLPSALRLLLTANNTLAGRILLGPAISLACFLHGDIRAALAGDRGVLRAWALHGAALVPVALWLGAVGTIPWPAYLALAYLGLGILKIRTFLEHRAHLAARGRSVIIEDRGPLAFVFLNNNLHAVHHGHPALAWYKLPELYESRRARYLQMNDGYVYRSYMDIFRRHLFRRKDPVAHPLHPLEE</sequence>
<gene>
    <name evidence="2" type="ORF">LNKW23_46610</name>
</gene>
<dbReference type="Pfam" id="PF00487">
    <property type="entry name" value="FA_desaturase"/>
    <property type="match status" value="1"/>
</dbReference>
<comment type="caution">
    <text evidence="2">The sequence shown here is derived from an EMBL/GenBank/DDBJ whole genome shotgun (WGS) entry which is preliminary data.</text>
</comment>